<keyword evidence="4" id="KW-1185">Reference proteome</keyword>
<dbReference type="OrthoDB" id="5428211at2"/>
<evidence type="ECO:0000256" key="1">
    <source>
        <dbReference type="ARBA" id="ARBA00022729"/>
    </source>
</evidence>
<dbReference type="Pfam" id="PF09699">
    <property type="entry name" value="Paired_CXXCH_1"/>
    <property type="match status" value="2"/>
</dbReference>
<sequence length="573" mass="60106">MRRVSSQQALRFVLLGVAVFLLRGGSPACAGIVASKHNLSVSGPGSVKAASETAICVFCHISHNATPDAPLWNRRTPTGSYTPYASSTAKAAAGQPDGASLVCLSCHDGTIALGELLSRDATTSMAGGTTTMPSGTGNLGTDLSDDHPVSIRYDSQLASTRGELADPATLTGKVRLDAGGRLQCTSCHDPHDDSNGKFLVMPNTASALCATCHRKNYWSSSSHKLSSATWNGAGSDPWPHTTATTVAANACENCHRPHQAGGRKWLLNDLKEEDNCLDCHSGNVAPKNVKAEFNKTSIHPMAMTTGTHDAAEPTVVQARHVECVDCHNPHAANTTGGTLPGSLAGLRGVPIGGGTIEPITAEYQLCFRCHADSPGKPAPDIPRAIVQTNTRLEFNTANPSYHPVAGPGKGGSVPSLMAPWTTTSVIKCSDCHNNNAGPGAGGTGPNGPHGSSYAPLLERQYLTADFTTESSSAYALCYKCHSRDTLFNSGTSVASTVHRLHVVGERSPCSACHDAHGISATQGNATNNSRLINWDTSIVKPNSSGLRKWERTTAGHGRCYMTCHGDNHNPESY</sequence>
<evidence type="ECO:0000259" key="2">
    <source>
        <dbReference type="Pfam" id="PF09699"/>
    </source>
</evidence>
<gene>
    <name evidence="3" type="ORF">SAMN05421829_1263</name>
</gene>
<feature type="domain" description="Doubled CXXCH motif" evidence="2">
    <location>
        <begin position="183"/>
        <end position="215"/>
    </location>
</feature>
<dbReference type="EMBL" id="FTMD01000026">
    <property type="protein sequence ID" value="SIR65051.1"/>
    <property type="molecule type" value="Genomic_DNA"/>
</dbReference>
<evidence type="ECO:0000313" key="3">
    <source>
        <dbReference type="EMBL" id="SIR65051.1"/>
    </source>
</evidence>
<dbReference type="SUPFAM" id="SSF48695">
    <property type="entry name" value="Multiheme cytochromes"/>
    <property type="match status" value="2"/>
</dbReference>
<protein>
    <submittedName>
        <fullName evidence="3">Doubled CXXCH domain-containing protein</fullName>
    </submittedName>
</protein>
<feature type="domain" description="Doubled CXXCH motif" evidence="2">
    <location>
        <begin position="246"/>
        <end position="282"/>
    </location>
</feature>
<dbReference type="STRING" id="34027.SAMN05421829_1263"/>
<dbReference type="PANTHER" id="PTHR35038">
    <property type="entry name" value="DISSIMILATORY SULFITE REDUCTASE SIRA"/>
    <property type="match status" value="1"/>
</dbReference>
<dbReference type="Proteomes" id="UP000186819">
    <property type="component" value="Unassembled WGS sequence"/>
</dbReference>
<dbReference type="AlphaFoldDB" id="A0A1N7CN99"/>
<dbReference type="RefSeq" id="WP_076604464.1">
    <property type="nucleotide sequence ID" value="NZ_FTMD01000026.1"/>
</dbReference>
<dbReference type="InterPro" id="IPR010177">
    <property type="entry name" value="Paired_CXXCH_1"/>
</dbReference>
<accession>A0A1N7CN99</accession>
<dbReference type="Gene3D" id="1.10.1130.10">
    <property type="entry name" value="Flavocytochrome C3, Chain A"/>
    <property type="match status" value="2"/>
</dbReference>
<keyword evidence="1" id="KW-0732">Signal</keyword>
<dbReference type="InterPro" id="IPR036280">
    <property type="entry name" value="Multihaem_cyt_sf"/>
</dbReference>
<name>A0A1N7CN99_9RHOO</name>
<evidence type="ECO:0000313" key="4">
    <source>
        <dbReference type="Proteomes" id="UP000186819"/>
    </source>
</evidence>
<dbReference type="InterPro" id="IPR051829">
    <property type="entry name" value="Multiheme_Cytochr_ET"/>
</dbReference>
<organism evidence="3 4">
    <name type="scientific">Aromatoleum tolulyticum</name>
    <dbReference type="NCBI Taxonomy" id="34027"/>
    <lineage>
        <taxon>Bacteria</taxon>
        <taxon>Pseudomonadati</taxon>
        <taxon>Pseudomonadota</taxon>
        <taxon>Betaproteobacteria</taxon>
        <taxon>Rhodocyclales</taxon>
        <taxon>Rhodocyclaceae</taxon>
        <taxon>Aromatoleum</taxon>
    </lineage>
</organism>
<dbReference type="NCBIfam" id="TIGR01905">
    <property type="entry name" value="paired_CXXCH_1"/>
    <property type="match status" value="1"/>
</dbReference>
<proteinExistence type="predicted"/>
<dbReference type="PANTHER" id="PTHR35038:SF6">
    <property type="entry name" value="SURFACE LOCALIZED DECAHEME CYTOCHROME C LIPOPROTEIN"/>
    <property type="match status" value="1"/>
</dbReference>
<reference evidence="4" key="1">
    <citation type="submission" date="2017-01" db="EMBL/GenBank/DDBJ databases">
        <authorList>
            <person name="Varghese N."/>
            <person name="Submissions S."/>
        </authorList>
    </citation>
    <scope>NUCLEOTIDE SEQUENCE [LARGE SCALE GENOMIC DNA]</scope>
    <source>
        <strain evidence="4">ATCC 51758</strain>
    </source>
</reference>
<dbReference type="GO" id="GO:0016491">
    <property type="term" value="F:oxidoreductase activity"/>
    <property type="evidence" value="ECO:0007669"/>
    <property type="project" value="TreeGrafter"/>
</dbReference>